<dbReference type="PANTHER" id="PTHR31528:SF15">
    <property type="entry name" value="RIBOFLAVIN-BINDING PROTEIN RIBY"/>
    <property type="match status" value="1"/>
</dbReference>
<keyword evidence="4" id="KW-1185">Reference proteome</keyword>
<gene>
    <name evidence="3" type="ORF">G5C51_26310</name>
</gene>
<protein>
    <submittedName>
        <fullName evidence="3">ABC transporter substrate-binding protein</fullName>
    </submittedName>
</protein>
<dbReference type="PANTHER" id="PTHR31528">
    <property type="entry name" value="4-AMINO-5-HYDROXYMETHYL-2-METHYLPYRIMIDINE PHOSPHATE SYNTHASE THI11-RELATED"/>
    <property type="match status" value="1"/>
</dbReference>
<dbReference type="GO" id="GO:0009228">
    <property type="term" value="P:thiamine biosynthetic process"/>
    <property type="evidence" value="ECO:0007669"/>
    <property type="project" value="InterPro"/>
</dbReference>
<dbReference type="AlphaFoldDB" id="A0A6G4U595"/>
<evidence type="ECO:0000313" key="4">
    <source>
        <dbReference type="Proteomes" id="UP000481583"/>
    </source>
</evidence>
<dbReference type="Proteomes" id="UP000481583">
    <property type="component" value="Unassembled WGS sequence"/>
</dbReference>
<dbReference type="PROSITE" id="PS51257">
    <property type="entry name" value="PROKAR_LIPOPROTEIN"/>
    <property type="match status" value="1"/>
</dbReference>
<dbReference type="EMBL" id="JAAKZV010000140">
    <property type="protein sequence ID" value="NGN67405.1"/>
    <property type="molecule type" value="Genomic_DNA"/>
</dbReference>
<dbReference type="InterPro" id="IPR027939">
    <property type="entry name" value="NMT1/THI5"/>
</dbReference>
<organism evidence="3 4">
    <name type="scientific">Streptomyces coryli</name>
    <dbReference type="NCBI Taxonomy" id="1128680"/>
    <lineage>
        <taxon>Bacteria</taxon>
        <taxon>Bacillati</taxon>
        <taxon>Actinomycetota</taxon>
        <taxon>Actinomycetes</taxon>
        <taxon>Kitasatosporales</taxon>
        <taxon>Streptomycetaceae</taxon>
        <taxon>Streptomyces</taxon>
    </lineage>
</organism>
<evidence type="ECO:0000256" key="1">
    <source>
        <dbReference type="SAM" id="SignalP"/>
    </source>
</evidence>
<accession>A0A6G4U595</accession>
<comment type="caution">
    <text evidence="3">The sequence shown here is derived from an EMBL/GenBank/DDBJ whole genome shotgun (WGS) entry which is preliminary data.</text>
</comment>
<feature type="signal peptide" evidence="1">
    <location>
        <begin position="1"/>
        <end position="21"/>
    </location>
</feature>
<sequence>MKRTATASALLAALLTAAACAPDTSDSGSGGDGGDKAGGGKGKKVTLTLNWVPYGEHAAFYYGVEKGIYEKAGINLTIKPGHGSAGTVKQVAQGHSDFGWADTPALLAGVNEGMKVKSLGVYLQKGPSSVQFTSDQKIKTPKDLEGKTVGGTPGDALYATFPGWLKANKVDPDKVKVVNTDPAAKIANLGAGKVDAIMGFFHDQGPTVEDKTGKQVDYLLWADYGMNVLGNGIVASDKLLQDDPKLAKAFAKATAESWEQAAANQGEAVKIMSQAATGAPPEKVLANQLKLTLPLLQDKHGANTEAKWQETIDLLKDGGMLKKAQEPSAYWDASYAGQG</sequence>
<proteinExistence type="predicted"/>
<keyword evidence="1" id="KW-0732">Signal</keyword>
<feature type="chain" id="PRO_5026251568" evidence="1">
    <location>
        <begin position="22"/>
        <end position="339"/>
    </location>
</feature>
<name>A0A6G4U595_9ACTN</name>
<dbReference type="Gene3D" id="3.40.190.10">
    <property type="entry name" value="Periplasmic binding protein-like II"/>
    <property type="match status" value="2"/>
</dbReference>
<dbReference type="SUPFAM" id="SSF53850">
    <property type="entry name" value="Periplasmic binding protein-like II"/>
    <property type="match status" value="1"/>
</dbReference>
<feature type="domain" description="SsuA/THI5-like" evidence="2">
    <location>
        <begin position="56"/>
        <end position="268"/>
    </location>
</feature>
<dbReference type="Pfam" id="PF09084">
    <property type="entry name" value="NMT1"/>
    <property type="match status" value="1"/>
</dbReference>
<reference evidence="3 4" key="1">
    <citation type="submission" date="2020-02" db="EMBL/GenBank/DDBJ databases">
        <title>Whole-genome analyses of novel actinobacteria.</title>
        <authorList>
            <person name="Sahin N."/>
        </authorList>
    </citation>
    <scope>NUCLEOTIDE SEQUENCE [LARGE SCALE GENOMIC DNA]</scope>
    <source>
        <strain evidence="3 4">A7024</strain>
    </source>
</reference>
<evidence type="ECO:0000313" key="3">
    <source>
        <dbReference type="EMBL" id="NGN67405.1"/>
    </source>
</evidence>
<dbReference type="InterPro" id="IPR015168">
    <property type="entry name" value="SsuA/THI5"/>
</dbReference>
<evidence type="ECO:0000259" key="2">
    <source>
        <dbReference type="Pfam" id="PF09084"/>
    </source>
</evidence>